<evidence type="ECO:0008006" key="9">
    <source>
        <dbReference type="Google" id="ProtNLM"/>
    </source>
</evidence>
<dbReference type="EMBL" id="JAGRRH010000007">
    <property type="protein sequence ID" value="KAG7365818.1"/>
    <property type="molecule type" value="Genomic_DNA"/>
</dbReference>
<dbReference type="PANTHER" id="PTHR23033">
    <property type="entry name" value="BETA1,3-GALACTOSYLTRANSFERASE"/>
    <property type="match status" value="1"/>
</dbReference>
<evidence type="ECO:0000256" key="2">
    <source>
        <dbReference type="ARBA" id="ARBA00006462"/>
    </source>
</evidence>
<dbReference type="OrthoDB" id="414175at2759"/>
<dbReference type="PANTHER" id="PTHR23033:SF14">
    <property type="entry name" value="GLYCOPROTEIN-N-ACETYLGALACTOSAMINE 3-BETA-GALACTOSYLTRANSFERASE 1-RELATED"/>
    <property type="match status" value="1"/>
</dbReference>
<dbReference type="AlphaFoldDB" id="A0A9K3PZR8"/>
<evidence type="ECO:0000256" key="6">
    <source>
        <dbReference type="ARBA" id="ARBA00023136"/>
    </source>
</evidence>
<comment type="similarity">
    <text evidence="2">Belongs to the glycosyltransferase 31 family. Beta3-Gal-T subfamily.</text>
</comment>
<evidence type="ECO:0000256" key="5">
    <source>
        <dbReference type="ARBA" id="ARBA00022989"/>
    </source>
</evidence>
<comment type="subcellular location">
    <subcellularLocation>
        <location evidence="1">Membrane</location>
        <topology evidence="1">Single-pass type II membrane protein</topology>
    </subcellularLocation>
</comment>
<dbReference type="GO" id="GO:0016263">
    <property type="term" value="F:glycoprotein-N-acetylgalactosamine 3-beta-galactosyltransferase activity"/>
    <property type="evidence" value="ECO:0007669"/>
    <property type="project" value="TreeGrafter"/>
</dbReference>
<comment type="caution">
    <text evidence="7">The sequence shown here is derived from an EMBL/GenBank/DDBJ whole genome shotgun (WGS) entry which is preliminary data.</text>
</comment>
<keyword evidence="4" id="KW-0735">Signal-anchor</keyword>
<sequence>MTSIWYNVTSEFMTHPSPPRTIPRTEPPTTVVNTKKNHHPIVDPLALKRGIRRFLQHQQQQHGTQHDENTTSNDSQAWWTLLEQYHVYSNNTNNNTTNHPDHGLHFYHADHYLSLDSVCSIPPGQGIELDAGYNLLTKKVTLAQSSSDIGNNPKRPKLLCMMYTYSPMRYLTRVQAVTWGRHCDGFVAFSNETIPDLGIFQWNVASPVNTTSNINYAQQHHLVEPTPSPLQQDEAYQNMWQKTRYMWKYAYDHFLDDYDYFYISGDDVYLLIDNFRAFLQELHDHDHANSTANSNSTTTATPLRHFGSWLPNRDMIAGGPGYTLNRPALQKWIESPSRNGWEKCFANRRDSREDWFISRCMTGLGIHGHATETRDPITGEQRFHDACPATIYTFRADPNSRAYFKRQAAAWESQPLPSNASIPVGPKHGLDAAAKYSISFHRIRYPIYTARIHAILHTSHAMRNGNYLPTCPPESNLTQGLFQSFTTQ</sequence>
<keyword evidence="3" id="KW-0812">Transmembrane</keyword>
<dbReference type="InterPro" id="IPR026050">
    <property type="entry name" value="C1GALT1/C1GALT1_chp1"/>
</dbReference>
<protein>
    <recommendedName>
        <fullName evidence="9">Hexosyltransferase</fullName>
    </recommendedName>
</protein>
<evidence type="ECO:0000313" key="8">
    <source>
        <dbReference type="Proteomes" id="UP000693970"/>
    </source>
</evidence>
<keyword evidence="8" id="KW-1185">Reference proteome</keyword>
<reference evidence="7" key="2">
    <citation type="submission" date="2021-04" db="EMBL/GenBank/DDBJ databases">
        <authorList>
            <person name="Podell S."/>
        </authorList>
    </citation>
    <scope>NUCLEOTIDE SEQUENCE</scope>
    <source>
        <strain evidence="7">Hildebrandi</strain>
    </source>
</reference>
<dbReference type="GO" id="GO:0016020">
    <property type="term" value="C:membrane"/>
    <property type="evidence" value="ECO:0007669"/>
    <property type="project" value="UniProtKB-SubCell"/>
</dbReference>
<evidence type="ECO:0000256" key="1">
    <source>
        <dbReference type="ARBA" id="ARBA00004606"/>
    </source>
</evidence>
<gene>
    <name evidence="7" type="ORF">IV203_028488</name>
</gene>
<keyword evidence="6" id="KW-0472">Membrane</keyword>
<evidence type="ECO:0000256" key="3">
    <source>
        <dbReference type="ARBA" id="ARBA00022692"/>
    </source>
</evidence>
<reference evidence="7" key="1">
    <citation type="journal article" date="2021" name="Sci. Rep.">
        <title>Diploid genomic architecture of Nitzschia inconspicua, an elite biomass production diatom.</title>
        <authorList>
            <person name="Oliver A."/>
            <person name="Podell S."/>
            <person name="Pinowska A."/>
            <person name="Traller J.C."/>
            <person name="Smith S.R."/>
            <person name="McClure R."/>
            <person name="Beliaev A."/>
            <person name="Bohutskyi P."/>
            <person name="Hill E.A."/>
            <person name="Rabines A."/>
            <person name="Zheng H."/>
            <person name="Allen L.Z."/>
            <person name="Kuo A."/>
            <person name="Grigoriev I.V."/>
            <person name="Allen A.E."/>
            <person name="Hazlebeck D."/>
            <person name="Allen E.E."/>
        </authorList>
    </citation>
    <scope>NUCLEOTIDE SEQUENCE</scope>
    <source>
        <strain evidence="7">Hildebrandi</strain>
    </source>
</reference>
<evidence type="ECO:0000313" key="7">
    <source>
        <dbReference type="EMBL" id="KAG7365818.1"/>
    </source>
</evidence>
<keyword evidence="5" id="KW-1133">Transmembrane helix</keyword>
<dbReference type="Proteomes" id="UP000693970">
    <property type="component" value="Unassembled WGS sequence"/>
</dbReference>
<evidence type="ECO:0000256" key="4">
    <source>
        <dbReference type="ARBA" id="ARBA00022968"/>
    </source>
</evidence>
<accession>A0A9K3PZR8</accession>
<organism evidence="7 8">
    <name type="scientific">Nitzschia inconspicua</name>
    <dbReference type="NCBI Taxonomy" id="303405"/>
    <lineage>
        <taxon>Eukaryota</taxon>
        <taxon>Sar</taxon>
        <taxon>Stramenopiles</taxon>
        <taxon>Ochrophyta</taxon>
        <taxon>Bacillariophyta</taxon>
        <taxon>Bacillariophyceae</taxon>
        <taxon>Bacillariophycidae</taxon>
        <taxon>Bacillariales</taxon>
        <taxon>Bacillariaceae</taxon>
        <taxon>Nitzschia</taxon>
    </lineage>
</organism>
<name>A0A9K3PZR8_9STRA</name>
<proteinExistence type="inferred from homology"/>